<feature type="coiled-coil region" evidence="1">
    <location>
        <begin position="191"/>
        <end position="238"/>
    </location>
</feature>
<evidence type="ECO:0000313" key="3">
    <source>
        <dbReference type="EMBL" id="CRH00340.1"/>
    </source>
</evidence>
<keyword evidence="1" id="KW-0175">Coiled coil</keyword>
<reference evidence="3 4" key="1">
    <citation type="submission" date="2015-04" db="EMBL/GenBank/DDBJ databases">
        <authorList>
            <consortium name="Pathogen Informatics"/>
        </authorList>
    </citation>
    <scope>NUCLEOTIDE SEQUENCE [LARGE SCALE GENOMIC DNA]</scope>
    <source>
        <strain evidence="3 4">SGS1</strain>
    </source>
</reference>
<feature type="region of interest" description="Disordered" evidence="2">
    <location>
        <begin position="723"/>
        <end position="742"/>
    </location>
</feature>
<dbReference type="RefSeq" id="XP_028533343.1">
    <property type="nucleotide sequence ID" value="XM_028676900.1"/>
</dbReference>
<dbReference type="OMA" id="CCNSALC"/>
<feature type="compositionally biased region" description="Basic residues" evidence="2">
    <location>
        <begin position="107"/>
        <end position="116"/>
    </location>
</feature>
<feature type="region of interest" description="Disordered" evidence="2">
    <location>
        <begin position="107"/>
        <end position="148"/>
    </location>
</feature>
<feature type="coiled-coil region" evidence="1">
    <location>
        <begin position="48"/>
        <end position="75"/>
    </location>
</feature>
<dbReference type="VEuPathDB" id="PlasmoDB:PRELSG_0944300"/>
<feature type="coiled-coil region" evidence="1">
    <location>
        <begin position="1070"/>
        <end position="1100"/>
    </location>
</feature>
<dbReference type="GeneID" id="39736456"/>
<sequence>MRKGKPRHVPMFLRSENKKIFFTFFSYFMPKNDLNFIFEHYDIGLIVLTKIHNIRKKYEDEKNNLQNQENKSDIDDMESFDEKVRTFFLNYKIKSNNEETIDTKKIKNEKHKKSKRNILNNENNREHLNKNVNSKSNSFDAQPATKEANNFSNENKELFKVNENEIINNNLKKKNKKVKVQENINNNESYLKSVKLELDKCNEENQSFTKNEYDNMNISNATNKNENLIEKISDLSKIENANIGIKSNKEQDNEKKENCNEIEKIVKKEENSEIIEKMEIKKEIYEDEEEMYDNKEIDEDDDIHKNNEKQKNLIMKEFKKVKKNISLIEGSEDKQKEKVNEDLKIEKESYDMSFPLKKKNETYKKFSKRINRKKINDFVDDHDDYCFYITDLCKKGTMLSLKKNELINDKNEKYKLSSAKFMETSENNKNSSFNESHPLNNILINTKLSEQFKENKTSESKNLQKSKGNFPQNSRIPINETILLPNAYPIDNDNNSYNLNNIENLQHKDNYIAEKNFQNSIYYMNGENNFFRNSVDENNVNYLNLNIKNKNNFENKTEITDEIEYSKFLENNQNVMNDKKKSYIKYEKTKKISQNKSKKKNYNEINKKMMYVNDQSNHDFVNNKTIQIKDEQLYQNGNYDYYTINNQNGFNNFYSSNINEIKNDINEQNSYTNNNNGNNINNNKCSTKNENSINQNFQANGINNYDTNFNLSNYQNNTSNISTNSNMNASNNNPKNMSNNNYNTPNQINNDFVNMNINNENMFTNYNININYLKNNADEKNYTQNSFDENDNNDDNNNNDNEDNYEKINIKNNVYINGNVNNNDIYFNNNDKINNYMKNYIRNNFPNDNAFNNNYSNSANITTYIDSCSNNNIYNMKNNDKNEFSGKNTSSYINKIRNVQYNSNNILQNEIFNKLNENNFKDQPIFPTNKSNSQSRQEEQLNRYVIPLANAQNNKKNVYKNSIYVQNDNIREPNFSFNCFYDDSNHINNNFSNLKKIKEEIEESTTNSKNINNVYQTKSKVDISNNKANMQNVYNNYSKIIENGCNAPNFDNNDMINNYLNLKYLSKNSLSEREEKQKEILEKKNNVKEEREDYDEQKKTQGIIEDNENIKEYNYLINAIKNENPSFYNINRNNVNKDKSELDNNSFKTQNQSEELQFSDEKKKYIIKNNNNIIYSTSKNMGGKKGGNQISNYNYVENDLEKKRKKIIQDTFEKNTSYHQLKDTFLYNEENSLKKIQSENKNSLHHYIDSENNLMDENSKIVDQFLCNNYDIKNIHMNNESSLLFRNEDNNKYIVPNNIENDKVDNNINDTSCLKEENGSYKNESHYKIKNVNKSVVQNSKSYIMTKNGCFKNNHNNYIEMKTNLNSPSKYSNKSNYETSLKNIDNNVDIIENNIEMIKNVNNNNNRNNIGDSKVSINEDINSRNGYINNDDTNINNYMMSDEVNNLEYSKFYTDDNAETKSFSELNEQNSSKNTVYVKKKEDFEISDLGLVTDIENYNYKNKANNYNKEMKYNVYDMKVLQDLDNYIISESKNYNQEFIDNFSCNAKLERANINSDNSKNMHDTFYKKSYSKNDNYNDENNTYTNNVNKNFKNNSKDSFTFYNSSNKYSEEKNLNDENNKYVNNNTSSLYENINNSNLYQNLFDNKDRIMFQSAKSLNFPTSDIYCDNNKTIATLNEKDHMDSQNFLNNNFNKINENFLKKNMESNNNMYNMHNASHHNYPNEGFFNREEENNEGGNLTSAQSQYYFNNLSRKKIMNNLNTNSLNEILRFNNSSNISNVNNTDDVTNIHNVCQNSYNTNINQNHSTINGNAIYSFNNNFKINNIDYHNHINSVNISNCNTYNNYNNGDAHNNIDIIKMKNTNNEKHSVTNNFCNLNNMKNAYSSKFNSTDSQLNPVNESNVSDSFNETQMNAMDKCKNISDGNTPYNIENINYLMNKIDNSNSFYDNYKFMNIINYNEKMSSDENIYKDSNLNLKKMKNLPGNNTSSFKNPYLYMNKNMNPEEVDTITYENINEMNNNIDHMKNDSSSTCCDNNNSNNDIVKGEMILNGLYDNISFDNYKNNTSLIMDFNKNKQNNNFYESFNADLKDKQKNSNDNFNNSTNLINCKGYQFNSKNTFNSLSNNINSLNDLKNMNDLNNVNCLNDFKDTDTLNKLISCNDKNNTSAVNNFKNINELNRILGVKNINDAKTDNMNIIFGNMDKVNIMNSSENLKNFTNNNMNNISDNINKNFVLDNSFINTLGNNTNIPNKEHVDFDPNNINFLKNYNFNSYMFLLQLNKINDYYNSINNKNIVDNSNFNLNIPIQVPHNNMNIFANQKKLEFDKQSNKSYINEINSNCEKNAIIINNCYASPVPNIVLKNNKESNVNISKSNISDDYINNYKQLYVLNSDILNIDSKKNTNMDFNKNFVNYENQIKYMNNSKGNIVNYDNYNMNVQNKNLNSIFSLDSLKCNLANNNSNYINILNNICHINDDNSNTQGTCTNNKLMLNDKNKKNNHNVNELYELKHVNLNENRGINSIIPVNFPIKNYYNFQLLLNVLKGKQLYNSFNHDTGKEQNNNCMNLKNNKKNYSISSVGFSNRSKRWTICPSYICCNSALCRFKLTCNFKFLQFNQAYNTFNIPYAIYNCYKNIMNNYHYFTSTLCPQQTYLSKHSAQEHETIFNVYWHLLNNEKYKYIQNIILFLDSNLYTRAVWLLKKGHNMNDFEVQRAEKKLIKLMLLVFKFTYEFKNDNDKYEHIKSFLYSIKNSHINFEIMNRFLFY</sequence>
<evidence type="ECO:0000313" key="4">
    <source>
        <dbReference type="Proteomes" id="UP000220158"/>
    </source>
</evidence>
<dbReference type="OrthoDB" id="383988at2759"/>
<proteinExistence type="predicted"/>
<feature type="region of interest" description="Disordered" evidence="2">
    <location>
        <begin position="455"/>
        <end position="474"/>
    </location>
</feature>
<evidence type="ECO:0000256" key="1">
    <source>
        <dbReference type="SAM" id="Coils"/>
    </source>
</evidence>
<dbReference type="EMBL" id="LN835304">
    <property type="protein sequence ID" value="CRH00340.1"/>
    <property type="molecule type" value="Genomic_DNA"/>
</dbReference>
<protein>
    <submittedName>
        <fullName evidence="3">Sporozoite and liver stage asparagine-rich protein, putative</fullName>
    </submittedName>
</protein>
<feature type="compositionally biased region" description="Polar residues" evidence="2">
    <location>
        <begin position="460"/>
        <end position="474"/>
    </location>
</feature>
<feature type="region of interest" description="Disordered" evidence="2">
    <location>
        <begin position="782"/>
        <end position="804"/>
    </location>
</feature>
<gene>
    <name evidence="3" type="primary">SLARP</name>
    <name evidence="3" type="ORF">PRELSG_0944300</name>
</gene>
<accession>A0A1J1H6F2</accession>
<feature type="coiled-coil region" evidence="1">
    <location>
        <begin position="268"/>
        <end position="295"/>
    </location>
</feature>
<evidence type="ECO:0000256" key="2">
    <source>
        <dbReference type="SAM" id="MobiDB-lite"/>
    </source>
</evidence>
<keyword evidence="4" id="KW-1185">Reference proteome</keyword>
<dbReference type="Proteomes" id="UP000220158">
    <property type="component" value="Chromosome 9"/>
</dbReference>
<feature type="coiled-coil region" evidence="1">
    <location>
        <begin position="1374"/>
        <end position="1401"/>
    </location>
</feature>
<dbReference type="KEGG" id="prel:PRELSG_0944300"/>
<organism evidence="3 4">
    <name type="scientific">Plasmodium relictum</name>
    <dbReference type="NCBI Taxonomy" id="85471"/>
    <lineage>
        <taxon>Eukaryota</taxon>
        <taxon>Sar</taxon>
        <taxon>Alveolata</taxon>
        <taxon>Apicomplexa</taxon>
        <taxon>Aconoidasida</taxon>
        <taxon>Haemosporida</taxon>
        <taxon>Plasmodiidae</taxon>
        <taxon>Plasmodium</taxon>
        <taxon>Plasmodium (Haemamoeba)</taxon>
    </lineage>
</organism>
<name>A0A1J1H6F2_PLARL</name>